<dbReference type="PANTHER" id="PTHR10206:SF0">
    <property type="entry name" value="CATHELICIDIN B1-RELATED"/>
    <property type="match status" value="1"/>
</dbReference>
<comment type="subcellular location">
    <subcellularLocation>
        <location evidence="1">Secreted</location>
    </subcellularLocation>
</comment>
<keyword evidence="3" id="KW-0964">Secreted</keyword>
<dbReference type="PANTHER" id="PTHR10206">
    <property type="entry name" value="CATHELICIDIN"/>
    <property type="match status" value="1"/>
</dbReference>
<evidence type="ECO:0000256" key="2">
    <source>
        <dbReference type="ARBA" id="ARBA00005320"/>
    </source>
</evidence>
<keyword evidence="4" id="KW-1015">Disulfide bond</keyword>
<reference evidence="5" key="3">
    <citation type="submission" date="2025-09" db="UniProtKB">
        <authorList>
            <consortium name="Ensembl"/>
        </authorList>
    </citation>
    <scope>IDENTIFICATION</scope>
    <source>
        <strain evidence="5">broiler</strain>
    </source>
</reference>
<dbReference type="GO" id="GO:0006952">
    <property type="term" value="P:defense response"/>
    <property type="evidence" value="ECO:0007669"/>
    <property type="project" value="InterPro"/>
</dbReference>
<evidence type="ECO:0000256" key="1">
    <source>
        <dbReference type="ARBA" id="ARBA00004613"/>
    </source>
</evidence>
<evidence type="ECO:0000256" key="3">
    <source>
        <dbReference type="ARBA" id="ARBA00022525"/>
    </source>
</evidence>
<sequence length="196" mass="21151">METNPTKLLFAAPQCLSKKNSSNPIPSRVLSPAPCLSWKRSPMDVLLLAVLLLGVLLPTSPLPTAPLPPTPRELARAVLEAHGRDAGSGLRLLKLQGVTRTNVQLSSLHNLNFTIMETRCQARSGAQLDSCEFKEDGLVKDCAAPVVLQGGRAVLDVTCVDSMADPVRVKRFWPLVPVAINTVAAGINLYKAIRRK</sequence>
<dbReference type="InterPro" id="IPR001894">
    <property type="entry name" value="Cathelicidin-like"/>
</dbReference>
<dbReference type="Gene3D" id="3.10.450.10">
    <property type="match status" value="1"/>
</dbReference>
<reference evidence="5" key="1">
    <citation type="submission" date="2020-11" db="EMBL/GenBank/DDBJ databases">
        <title>Gallus gallus (Chicken) genome, bGalGal1, GRCg7b, maternal haplotype autosomes + Z &amp; W.</title>
        <authorList>
            <person name="Warren W."/>
            <person name="Formenti G."/>
            <person name="Fedrigo O."/>
            <person name="Haase B."/>
            <person name="Mountcastle J."/>
            <person name="Balacco J."/>
            <person name="Tracey A."/>
            <person name="Schneider V."/>
            <person name="Okimoto R."/>
            <person name="Cheng H."/>
            <person name="Hawken R."/>
            <person name="Howe K."/>
            <person name="Jarvis E.D."/>
        </authorList>
    </citation>
    <scope>NUCLEOTIDE SEQUENCE [LARGE SCALE GENOMIC DNA]</scope>
    <source>
        <strain evidence="5">Broiler</strain>
    </source>
</reference>
<keyword evidence="6" id="KW-1185">Reference proteome</keyword>
<comment type="similarity">
    <text evidence="2">Belongs to the cathelicidin family.</text>
</comment>
<evidence type="ECO:0000313" key="6">
    <source>
        <dbReference type="Proteomes" id="UP000000539"/>
    </source>
</evidence>
<name>A0A8V0ZZJ7_CHICK</name>
<dbReference type="GO" id="GO:0005576">
    <property type="term" value="C:extracellular region"/>
    <property type="evidence" value="ECO:0007669"/>
    <property type="project" value="UniProtKB-SubCell"/>
</dbReference>
<dbReference type="SUPFAM" id="SSF54403">
    <property type="entry name" value="Cystatin/monellin"/>
    <property type="match status" value="1"/>
</dbReference>
<keyword evidence="7" id="KW-1267">Proteomics identification</keyword>
<evidence type="ECO:0007829" key="7">
    <source>
        <dbReference type="PeptideAtlas" id="A0A8V0ZZJ7"/>
    </source>
</evidence>
<reference evidence="5" key="2">
    <citation type="submission" date="2025-08" db="UniProtKB">
        <authorList>
            <consortium name="Ensembl"/>
        </authorList>
    </citation>
    <scope>IDENTIFICATION</scope>
    <source>
        <strain evidence="5">broiler</strain>
    </source>
</reference>
<dbReference type="Proteomes" id="UP000000539">
    <property type="component" value="Chromosome 2"/>
</dbReference>
<organism evidence="5 6">
    <name type="scientific">Gallus gallus</name>
    <name type="common">Chicken</name>
    <dbReference type="NCBI Taxonomy" id="9031"/>
    <lineage>
        <taxon>Eukaryota</taxon>
        <taxon>Metazoa</taxon>
        <taxon>Chordata</taxon>
        <taxon>Craniata</taxon>
        <taxon>Vertebrata</taxon>
        <taxon>Euteleostomi</taxon>
        <taxon>Archelosauria</taxon>
        <taxon>Archosauria</taxon>
        <taxon>Dinosauria</taxon>
        <taxon>Saurischia</taxon>
        <taxon>Theropoda</taxon>
        <taxon>Coelurosauria</taxon>
        <taxon>Aves</taxon>
        <taxon>Neognathae</taxon>
        <taxon>Galloanserae</taxon>
        <taxon>Galliformes</taxon>
        <taxon>Phasianidae</taxon>
        <taxon>Phasianinae</taxon>
        <taxon>Gallus</taxon>
    </lineage>
</organism>
<accession>A0A8V0ZZJ7</accession>
<dbReference type="GeneTree" id="ENSGT00950000185398"/>
<proteinExistence type="evidence at protein level"/>
<dbReference type="Pfam" id="PF00666">
    <property type="entry name" value="Cathelicidins"/>
    <property type="match status" value="1"/>
</dbReference>
<gene>
    <name evidence="5" type="primary">CATH3</name>
</gene>
<dbReference type="AlphaFoldDB" id="A0A8V0ZZJ7"/>
<protein>
    <submittedName>
        <fullName evidence="5">Cathelicidin-3</fullName>
    </submittedName>
</protein>
<evidence type="ECO:0000313" key="5">
    <source>
        <dbReference type="Ensembl" id="ENSGALP00010039034.1"/>
    </source>
</evidence>
<dbReference type="Ensembl" id="ENSGALT00010063231.1">
    <property type="protein sequence ID" value="ENSGALP00010039034.1"/>
    <property type="gene ID" value="ENSGALG00010025935.1"/>
</dbReference>
<dbReference type="InterPro" id="IPR046350">
    <property type="entry name" value="Cystatin_sf"/>
</dbReference>
<evidence type="ECO:0000256" key="4">
    <source>
        <dbReference type="ARBA" id="ARBA00023157"/>
    </source>
</evidence>